<dbReference type="InterPro" id="IPR006976">
    <property type="entry name" value="VanZ-like"/>
</dbReference>
<reference evidence="4" key="1">
    <citation type="submission" date="2021-03" db="EMBL/GenBank/DDBJ databases">
        <authorList>
            <person name="Tagirdzhanova G."/>
        </authorList>
    </citation>
    <scope>NUCLEOTIDE SEQUENCE</scope>
</reference>
<feature type="domain" description="VanZ-like" evidence="3">
    <location>
        <begin position="32"/>
        <end position="109"/>
    </location>
</feature>
<keyword evidence="2" id="KW-0472">Membrane</keyword>
<gene>
    <name evidence="4" type="ORF">IMSHALPRED_006276</name>
</gene>
<dbReference type="AlphaFoldDB" id="A0A8H3FMU1"/>
<keyword evidence="2" id="KW-0812">Transmembrane</keyword>
<evidence type="ECO:0000313" key="5">
    <source>
        <dbReference type="Proteomes" id="UP000664534"/>
    </source>
</evidence>
<evidence type="ECO:0000259" key="3">
    <source>
        <dbReference type="Pfam" id="PF04892"/>
    </source>
</evidence>
<keyword evidence="2" id="KW-1133">Transmembrane helix</keyword>
<feature type="region of interest" description="Disordered" evidence="1">
    <location>
        <begin position="122"/>
        <end position="175"/>
    </location>
</feature>
<dbReference type="PANTHER" id="PTHR28008:SF1">
    <property type="entry name" value="DOMAIN PROTEIN, PUTATIVE (AFU_ORTHOLOGUE AFUA_3G10980)-RELATED"/>
    <property type="match status" value="1"/>
</dbReference>
<name>A0A8H3FMU1_9LECA</name>
<dbReference type="NCBIfam" id="NF037970">
    <property type="entry name" value="vanZ_1"/>
    <property type="match status" value="1"/>
</dbReference>
<evidence type="ECO:0000313" key="4">
    <source>
        <dbReference type="EMBL" id="CAF9924718.1"/>
    </source>
</evidence>
<dbReference type="OrthoDB" id="63581at2759"/>
<sequence length="175" mass="18986">MRIRLPFLSAFLLLLLGAAYLGLSSIQVPQVNDKVLHFLTFFLLTTAFYWILDTTRRRVLNVTLLVVTFGLGLGSEALQGLLPNGRQFDPLDIAANVVGSLLALGLCTLYHKRMLDRRRRAKGYSTVPQDGEGDDLELGGQQTGVVGEDARDSSPDGEGRLTPSSGAEEGIEGPK</sequence>
<dbReference type="PANTHER" id="PTHR28008">
    <property type="entry name" value="DOMAIN PROTEIN, PUTATIVE (AFU_ORTHOLOGUE AFUA_3G10980)-RELATED"/>
    <property type="match status" value="1"/>
</dbReference>
<feature type="transmembrane region" description="Helical" evidence="2">
    <location>
        <begin position="34"/>
        <end position="52"/>
    </location>
</feature>
<protein>
    <recommendedName>
        <fullName evidence="3">VanZ-like domain-containing protein</fullName>
    </recommendedName>
</protein>
<proteinExistence type="predicted"/>
<accession>A0A8H3FMU1</accession>
<keyword evidence="5" id="KW-1185">Reference proteome</keyword>
<feature type="transmembrane region" description="Helical" evidence="2">
    <location>
        <begin position="93"/>
        <end position="110"/>
    </location>
</feature>
<comment type="caution">
    <text evidence="4">The sequence shown here is derived from an EMBL/GenBank/DDBJ whole genome shotgun (WGS) entry which is preliminary data.</text>
</comment>
<dbReference type="Proteomes" id="UP000664534">
    <property type="component" value="Unassembled WGS sequence"/>
</dbReference>
<evidence type="ECO:0000256" key="1">
    <source>
        <dbReference type="SAM" id="MobiDB-lite"/>
    </source>
</evidence>
<feature type="compositionally biased region" description="Basic and acidic residues" evidence="1">
    <location>
        <begin position="148"/>
        <end position="159"/>
    </location>
</feature>
<organism evidence="4 5">
    <name type="scientific">Imshaugia aleurites</name>
    <dbReference type="NCBI Taxonomy" id="172621"/>
    <lineage>
        <taxon>Eukaryota</taxon>
        <taxon>Fungi</taxon>
        <taxon>Dikarya</taxon>
        <taxon>Ascomycota</taxon>
        <taxon>Pezizomycotina</taxon>
        <taxon>Lecanoromycetes</taxon>
        <taxon>OSLEUM clade</taxon>
        <taxon>Lecanoromycetidae</taxon>
        <taxon>Lecanorales</taxon>
        <taxon>Lecanorineae</taxon>
        <taxon>Parmeliaceae</taxon>
        <taxon>Imshaugia</taxon>
    </lineage>
</organism>
<evidence type="ECO:0000256" key="2">
    <source>
        <dbReference type="SAM" id="Phobius"/>
    </source>
</evidence>
<dbReference type="EMBL" id="CAJPDT010000037">
    <property type="protein sequence ID" value="CAF9924718.1"/>
    <property type="molecule type" value="Genomic_DNA"/>
</dbReference>
<dbReference type="Pfam" id="PF04892">
    <property type="entry name" value="VanZ"/>
    <property type="match status" value="1"/>
</dbReference>
<feature type="transmembrane region" description="Helical" evidence="2">
    <location>
        <begin position="59"/>
        <end position="81"/>
    </location>
</feature>